<feature type="domain" description="RNase MRP protein 1 RNA binding" evidence="2">
    <location>
        <begin position="31"/>
        <end position="143"/>
    </location>
</feature>
<reference evidence="3 4" key="1">
    <citation type="submission" date="2024-09" db="EMBL/GenBank/DDBJ databases">
        <title>Itraconazole resistance in Madurella fahalii resulting from another homologue of gene encoding cytochrome P450 14-alpha sterol demethylase (CYP51).</title>
        <authorList>
            <person name="Yoshioka I."/>
            <person name="Fahal A.H."/>
            <person name="Kaneko S."/>
            <person name="Yaguchi T."/>
        </authorList>
    </citation>
    <scope>NUCLEOTIDE SEQUENCE [LARGE SCALE GENOMIC DNA]</scope>
    <source>
        <strain evidence="3 4">IFM 68171</strain>
    </source>
</reference>
<protein>
    <recommendedName>
        <fullName evidence="2">RNase MRP protein 1 RNA binding domain-containing protein</fullName>
    </recommendedName>
</protein>
<dbReference type="PANTHER" id="PTHR37792">
    <property type="entry name" value="RIBONUCLEASE MRP PROTEIN SUBUNIT RMP1"/>
    <property type="match status" value="1"/>
</dbReference>
<accession>A0ABQ0GSP6</accession>
<keyword evidence="4" id="KW-1185">Reference proteome</keyword>
<feature type="compositionally biased region" description="Low complexity" evidence="1">
    <location>
        <begin position="278"/>
        <end position="288"/>
    </location>
</feature>
<gene>
    <name evidence="3" type="ORF">MFIFM68171_10971</name>
</gene>
<dbReference type="InterPro" id="IPR047204">
    <property type="entry name" value="RMP1_RBD"/>
</dbReference>
<dbReference type="CDD" id="cd22573">
    <property type="entry name" value="RMP1_RBD"/>
    <property type="match status" value="1"/>
</dbReference>
<feature type="region of interest" description="Disordered" evidence="1">
    <location>
        <begin position="236"/>
        <end position="344"/>
    </location>
</feature>
<feature type="region of interest" description="Disordered" evidence="1">
    <location>
        <begin position="81"/>
        <end position="102"/>
    </location>
</feature>
<feature type="compositionally biased region" description="Basic residues" evidence="1">
    <location>
        <begin position="322"/>
        <end position="331"/>
    </location>
</feature>
<dbReference type="InterPro" id="IPR047205">
    <property type="entry name" value="RMP1"/>
</dbReference>
<dbReference type="GeneID" id="98181713"/>
<dbReference type="PANTHER" id="PTHR37792:SF1">
    <property type="entry name" value="RIBONUCLEASE MRP PROTEIN SUBUNIT RMP1"/>
    <property type="match status" value="1"/>
</dbReference>
<feature type="compositionally biased region" description="Basic and acidic residues" evidence="1">
    <location>
        <begin position="88"/>
        <end position="102"/>
    </location>
</feature>
<dbReference type="Proteomes" id="UP001628179">
    <property type="component" value="Unassembled WGS sequence"/>
</dbReference>
<evidence type="ECO:0000313" key="4">
    <source>
        <dbReference type="Proteomes" id="UP001628179"/>
    </source>
</evidence>
<evidence type="ECO:0000259" key="2">
    <source>
        <dbReference type="Pfam" id="PF20945"/>
    </source>
</evidence>
<evidence type="ECO:0000313" key="3">
    <source>
        <dbReference type="EMBL" id="GAB1320761.1"/>
    </source>
</evidence>
<evidence type="ECO:0000256" key="1">
    <source>
        <dbReference type="SAM" id="MobiDB-lite"/>
    </source>
</evidence>
<sequence length="344" mass="37399">MSETLEAELHPTLDPIVLNTAISSLSPALEILERFHHRNKNQHRLSKWWAQADMLRRHTRKMLLCLDSGVEEAERLARIKAKKKMKTRREAGGDAEHENKEARKRAEYLRWKLGPGAYLAFTQLSADRQFAHLGLMLLGVLAQIDGALIPFTPSPRGAAAKTPAQTTTAPTSLRAGQLNPIPFHSKADSPSSENAVLHRDLDPDGDADMGVAVSRDDVILQSIEQAATARSISAPVLAQSQTQSPAPDLAKATNASREPATPHPRSGTESELPLPKPTTSTAETETGSGIPGLAGGRKPKKKKAPTGDEFDDIFGSLDKDKGKKPKKKKRKKGDEFDDIFGGLL</sequence>
<dbReference type="Pfam" id="PF20945">
    <property type="entry name" value="RMP1"/>
    <property type="match status" value="1"/>
</dbReference>
<comment type="caution">
    <text evidence="3">The sequence shown here is derived from an EMBL/GenBank/DDBJ whole genome shotgun (WGS) entry which is preliminary data.</text>
</comment>
<name>A0ABQ0GSP6_9PEZI</name>
<organism evidence="3 4">
    <name type="scientific">Madurella fahalii</name>
    <dbReference type="NCBI Taxonomy" id="1157608"/>
    <lineage>
        <taxon>Eukaryota</taxon>
        <taxon>Fungi</taxon>
        <taxon>Dikarya</taxon>
        <taxon>Ascomycota</taxon>
        <taxon>Pezizomycotina</taxon>
        <taxon>Sordariomycetes</taxon>
        <taxon>Sordariomycetidae</taxon>
        <taxon>Sordariales</taxon>
        <taxon>Sordariales incertae sedis</taxon>
        <taxon>Madurella</taxon>
    </lineage>
</organism>
<proteinExistence type="predicted"/>
<dbReference type="EMBL" id="BAAFSV010000006">
    <property type="protein sequence ID" value="GAB1320761.1"/>
    <property type="molecule type" value="Genomic_DNA"/>
</dbReference>
<dbReference type="RefSeq" id="XP_070922491.1">
    <property type="nucleotide sequence ID" value="XM_071066390.1"/>
</dbReference>
<feature type="region of interest" description="Disordered" evidence="1">
    <location>
        <begin position="156"/>
        <end position="209"/>
    </location>
</feature>
<feature type="compositionally biased region" description="Low complexity" evidence="1">
    <location>
        <begin position="158"/>
        <end position="171"/>
    </location>
</feature>